<proteinExistence type="predicted"/>
<comment type="caution">
    <text evidence="1">The sequence shown here is derived from an EMBL/GenBank/DDBJ whole genome shotgun (WGS) entry which is preliminary data.</text>
</comment>
<evidence type="ECO:0000313" key="2">
    <source>
        <dbReference type="Proteomes" id="UP001178507"/>
    </source>
</evidence>
<organism evidence="1 2">
    <name type="scientific">Effrenium voratum</name>
    <dbReference type="NCBI Taxonomy" id="2562239"/>
    <lineage>
        <taxon>Eukaryota</taxon>
        <taxon>Sar</taxon>
        <taxon>Alveolata</taxon>
        <taxon>Dinophyceae</taxon>
        <taxon>Suessiales</taxon>
        <taxon>Symbiodiniaceae</taxon>
        <taxon>Effrenium</taxon>
    </lineage>
</organism>
<evidence type="ECO:0000313" key="1">
    <source>
        <dbReference type="EMBL" id="CAJ1405151.1"/>
    </source>
</evidence>
<reference evidence="1" key="1">
    <citation type="submission" date="2023-08" db="EMBL/GenBank/DDBJ databases">
        <authorList>
            <person name="Chen Y."/>
            <person name="Shah S."/>
            <person name="Dougan E. K."/>
            <person name="Thang M."/>
            <person name="Chan C."/>
        </authorList>
    </citation>
    <scope>NUCLEOTIDE SEQUENCE</scope>
</reference>
<dbReference type="EMBL" id="CAUJNA010003570">
    <property type="protein sequence ID" value="CAJ1405151.1"/>
    <property type="molecule type" value="Genomic_DNA"/>
</dbReference>
<accession>A0AA36JHH6</accession>
<keyword evidence="2" id="KW-1185">Reference proteome</keyword>
<name>A0AA36JHH6_9DINO</name>
<gene>
    <name evidence="1" type="ORF">EVOR1521_LOCUS27437</name>
</gene>
<sequence length="263" mass="28462">RILRVDSLSSMGRRLQWLLLPVALAEEGTQCFDGGIKVDPESLSAFAWQELAQGHNYYRCLHDVTSYTTMLTALYFGTADPPVSVLVKDAAALGAVWLNPKVQDHFLLYTHGAEVMSVHAIGTNLTADHFPHADHCGPLPCSVVEVAEADADCASASGCQAEVARWMGVLAEKQATVEAVEQDVEPAFCTMATLASQEDSPRRVPSCGWRATRTPSVYSPNAAGAIIRCWTMRRSMRASSKAMSWAPPRCACCSYSSTSSSWG</sequence>
<protein>
    <submittedName>
        <fullName evidence="1">Uncharacterized protein</fullName>
    </submittedName>
</protein>
<feature type="non-terminal residue" evidence="1">
    <location>
        <position position="263"/>
    </location>
</feature>
<dbReference type="AlphaFoldDB" id="A0AA36JHH6"/>
<dbReference type="Proteomes" id="UP001178507">
    <property type="component" value="Unassembled WGS sequence"/>
</dbReference>
<feature type="non-terminal residue" evidence="1">
    <location>
        <position position="1"/>
    </location>
</feature>